<accession>A0A0B6YG57</accession>
<proteinExistence type="predicted"/>
<dbReference type="AlphaFoldDB" id="A0A0B6YG57"/>
<organism evidence="1">
    <name type="scientific">Arion vulgaris</name>
    <dbReference type="NCBI Taxonomy" id="1028688"/>
    <lineage>
        <taxon>Eukaryota</taxon>
        <taxon>Metazoa</taxon>
        <taxon>Spiralia</taxon>
        <taxon>Lophotrochozoa</taxon>
        <taxon>Mollusca</taxon>
        <taxon>Gastropoda</taxon>
        <taxon>Heterobranchia</taxon>
        <taxon>Euthyneura</taxon>
        <taxon>Panpulmonata</taxon>
        <taxon>Eupulmonata</taxon>
        <taxon>Stylommatophora</taxon>
        <taxon>Helicina</taxon>
        <taxon>Arionoidea</taxon>
        <taxon>Arionidae</taxon>
        <taxon>Arion</taxon>
    </lineage>
</organism>
<name>A0A0B6YG57_9EUPU</name>
<protein>
    <submittedName>
        <fullName evidence="1">Uncharacterized protein</fullName>
    </submittedName>
</protein>
<evidence type="ECO:0000313" key="1">
    <source>
        <dbReference type="EMBL" id="CEK55159.1"/>
    </source>
</evidence>
<feature type="non-terminal residue" evidence="1">
    <location>
        <position position="89"/>
    </location>
</feature>
<dbReference type="EMBL" id="HACG01008294">
    <property type="protein sequence ID" value="CEK55159.1"/>
    <property type="molecule type" value="Transcribed_RNA"/>
</dbReference>
<sequence>AILNEEVNPLSVIASALGLTSDDLESIDAALTLKLQQFSSLTTFQNMFPCEDALNSLITEEIADVTYPTLLHFAADWNLRKFCLELLRY</sequence>
<reference evidence="1" key="1">
    <citation type="submission" date="2014-12" db="EMBL/GenBank/DDBJ databases">
        <title>Insight into the proteome of Arion vulgaris.</title>
        <authorList>
            <person name="Aradska J."/>
            <person name="Bulat T."/>
            <person name="Smidak R."/>
            <person name="Sarate P."/>
            <person name="Gangsoo J."/>
            <person name="Sialana F."/>
            <person name="Bilban M."/>
            <person name="Lubec G."/>
        </authorList>
    </citation>
    <scope>NUCLEOTIDE SEQUENCE</scope>
    <source>
        <tissue evidence="1">Skin</tissue>
    </source>
</reference>
<gene>
    <name evidence="1" type="primary">ORF24507</name>
</gene>
<feature type="non-terminal residue" evidence="1">
    <location>
        <position position="1"/>
    </location>
</feature>